<sequence>MRIVNEGVHPHGEHVPQGHQVPQGEQVPISNQRNKVPVVCSYITNKEVRGALVSLARAMTAQVNRDVGTRMNALKSTIASRLRGFCEDESFYLALRDDNNVRYSLTMEAMEREANKVLSEGTGPIPPNQGNLYCLQANREANQD</sequence>
<comment type="caution">
    <text evidence="2">The sequence shown here is derived from an EMBL/GenBank/DDBJ whole genome shotgun (WGS) entry which is preliminary data.</text>
</comment>
<reference evidence="2" key="1">
    <citation type="submission" date="2019-05" db="EMBL/GenBank/DDBJ databases">
        <title>The de novo reference genome and transcriptome assemblies of the wild tomato species Solanum chilense.</title>
        <authorList>
            <person name="Stam R."/>
            <person name="Nosenko T."/>
            <person name="Hoerger A.C."/>
            <person name="Stephan W."/>
            <person name="Seidel M.A."/>
            <person name="Kuhn J.M.M."/>
            <person name="Haberer G."/>
            <person name="Tellier A."/>
        </authorList>
    </citation>
    <scope>NUCLEOTIDE SEQUENCE</scope>
    <source>
        <tissue evidence="2">Mature leaves</tissue>
    </source>
</reference>
<organism evidence="2">
    <name type="scientific">Solanum chilense</name>
    <name type="common">Tomato</name>
    <name type="synonym">Lycopersicon chilense</name>
    <dbReference type="NCBI Taxonomy" id="4083"/>
    <lineage>
        <taxon>Eukaryota</taxon>
        <taxon>Viridiplantae</taxon>
        <taxon>Streptophyta</taxon>
        <taxon>Embryophyta</taxon>
        <taxon>Tracheophyta</taxon>
        <taxon>Spermatophyta</taxon>
        <taxon>Magnoliopsida</taxon>
        <taxon>eudicotyledons</taxon>
        <taxon>Gunneridae</taxon>
        <taxon>Pentapetalae</taxon>
        <taxon>asterids</taxon>
        <taxon>lamiids</taxon>
        <taxon>Solanales</taxon>
        <taxon>Solanaceae</taxon>
        <taxon>Solanoideae</taxon>
        <taxon>Solaneae</taxon>
        <taxon>Solanum</taxon>
        <taxon>Solanum subgen. Lycopersicon</taxon>
    </lineage>
</organism>
<protein>
    <submittedName>
        <fullName evidence="2">Uncharacterized protein</fullName>
    </submittedName>
</protein>
<proteinExistence type="predicted"/>
<feature type="region of interest" description="Disordered" evidence="1">
    <location>
        <begin position="1"/>
        <end position="28"/>
    </location>
</feature>
<dbReference type="AlphaFoldDB" id="A0A6N2CAL4"/>
<name>A0A6N2CAL4_SOLCI</name>
<evidence type="ECO:0000256" key="1">
    <source>
        <dbReference type="SAM" id="MobiDB-lite"/>
    </source>
</evidence>
<evidence type="ECO:0000313" key="2">
    <source>
        <dbReference type="EMBL" id="TMX04723.1"/>
    </source>
</evidence>
<gene>
    <name evidence="2" type="ORF">EJD97_005314</name>
</gene>
<dbReference type="EMBL" id="RXGB01000178">
    <property type="protein sequence ID" value="TMX04723.1"/>
    <property type="molecule type" value="Genomic_DNA"/>
</dbReference>
<accession>A0A6N2CAL4</accession>